<reference evidence="2" key="3">
    <citation type="submission" date="2025-09" db="UniProtKB">
        <authorList>
            <consortium name="Ensembl"/>
        </authorList>
    </citation>
    <scope>IDENTIFICATION</scope>
    <source>
        <strain evidence="2">broiler</strain>
    </source>
</reference>
<reference evidence="2" key="1">
    <citation type="submission" date="2020-11" db="EMBL/GenBank/DDBJ databases">
        <title>Gallus gallus (Chicken) genome, bGalGal1, GRCg7b, maternal haplotype autosomes + Z &amp; W.</title>
        <authorList>
            <person name="Warren W."/>
            <person name="Formenti G."/>
            <person name="Fedrigo O."/>
            <person name="Haase B."/>
            <person name="Mountcastle J."/>
            <person name="Balacco J."/>
            <person name="Tracey A."/>
            <person name="Schneider V."/>
            <person name="Okimoto R."/>
            <person name="Cheng H."/>
            <person name="Hawken R."/>
            <person name="Howe K."/>
            <person name="Jarvis E.D."/>
        </authorList>
    </citation>
    <scope>NUCLEOTIDE SEQUENCE [LARGE SCALE GENOMIC DNA]</scope>
    <source>
        <strain evidence="2">Broiler</strain>
    </source>
</reference>
<reference evidence="2" key="2">
    <citation type="submission" date="2025-08" db="UniProtKB">
        <authorList>
            <consortium name="Ensembl"/>
        </authorList>
    </citation>
    <scope>IDENTIFICATION</scope>
    <source>
        <strain evidence="2">broiler</strain>
    </source>
</reference>
<name>A0A8V0ZH10_CHICK</name>
<dbReference type="PRINTS" id="PR01345">
    <property type="entry name" value="CERVTRCPTASE"/>
</dbReference>
<dbReference type="AlphaFoldDB" id="A0A8V0ZH10"/>
<dbReference type="Proteomes" id="UP000000539">
    <property type="component" value="Chromosome 3"/>
</dbReference>
<protein>
    <recommendedName>
        <fullName evidence="1">Reverse transcriptase domain-containing protein</fullName>
    </recommendedName>
</protein>
<dbReference type="PROSITE" id="PS50878">
    <property type="entry name" value="RT_POL"/>
    <property type="match status" value="1"/>
</dbReference>
<sequence>MRPVTSGVPQGSVLGLVLFNIFISDIDNGIECTLSRFADDTKLSGAVDTEEGRDAIQMDLDRLERWAWVNLMRFNTAKCRVLHLGRRNPRHLHRLKGAVLGSSSAEKDLGVLMDDQLNMSQQCALAAQKANGILGSIMRGVVSRDRKVIVSLYSALVRPHLEYCVQVRSPQYKKDRELLERVQSRATKMIRGLEHLPYEDRLRELGLFSLEKRRLRGDLTATFQYLKGAYKQEGSKLFERVDNSRTRGMVLS</sequence>
<organism evidence="2 3">
    <name type="scientific">Gallus gallus</name>
    <name type="common">Chicken</name>
    <dbReference type="NCBI Taxonomy" id="9031"/>
    <lineage>
        <taxon>Eukaryota</taxon>
        <taxon>Metazoa</taxon>
        <taxon>Chordata</taxon>
        <taxon>Craniata</taxon>
        <taxon>Vertebrata</taxon>
        <taxon>Euteleostomi</taxon>
        <taxon>Archelosauria</taxon>
        <taxon>Archosauria</taxon>
        <taxon>Dinosauria</taxon>
        <taxon>Saurischia</taxon>
        <taxon>Theropoda</taxon>
        <taxon>Coelurosauria</taxon>
        <taxon>Aves</taxon>
        <taxon>Neognathae</taxon>
        <taxon>Galloanserae</taxon>
        <taxon>Galliformes</taxon>
        <taxon>Phasianidae</taxon>
        <taxon>Phasianinae</taxon>
        <taxon>Gallus</taxon>
    </lineage>
</organism>
<evidence type="ECO:0000313" key="3">
    <source>
        <dbReference type="Proteomes" id="UP000000539"/>
    </source>
</evidence>
<dbReference type="FunCoup" id="A0A8V0ZH10">
    <property type="interactions" value="158"/>
</dbReference>
<evidence type="ECO:0000313" key="2">
    <source>
        <dbReference type="Ensembl" id="ENSGALP00010027872.1"/>
    </source>
</evidence>
<dbReference type="GeneTree" id="ENSGT00940000154136"/>
<evidence type="ECO:0000259" key="1">
    <source>
        <dbReference type="PROSITE" id="PS50878"/>
    </source>
</evidence>
<proteinExistence type="predicted"/>
<dbReference type="Ensembl" id="ENSGALT00010046829.1">
    <property type="protein sequence ID" value="ENSGALP00010027872.1"/>
    <property type="gene ID" value="ENSGALG00010019365.1"/>
</dbReference>
<dbReference type="Pfam" id="PF00078">
    <property type="entry name" value="RVT_1"/>
    <property type="match status" value="1"/>
</dbReference>
<keyword evidence="3" id="KW-1185">Reference proteome</keyword>
<dbReference type="PANTHER" id="PTHR33332">
    <property type="entry name" value="REVERSE TRANSCRIPTASE DOMAIN-CONTAINING PROTEIN"/>
    <property type="match status" value="1"/>
</dbReference>
<feature type="domain" description="Reverse transcriptase" evidence="1">
    <location>
        <begin position="1"/>
        <end position="100"/>
    </location>
</feature>
<dbReference type="InterPro" id="IPR000477">
    <property type="entry name" value="RT_dom"/>
</dbReference>
<accession>A0A8V0ZH10</accession>